<organism evidence="2 3">
    <name type="scientific">Fibrisoma limi BUZ 3</name>
    <dbReference type="NCBI Taxonomy" id="1185876"/>
    <lineage>
        <taxon>Bacteria</taxon>
        <taxon>Pseudomonadati</taxon>
        <taxon>Bacteroidota</taxon>
        <taxon>Cytophagia</taxon>
        <taxon>Cytophagales</taxon>
        <taxon>Spirosomataceae</taxon>
        <taxon>Fibrisoma</taxon>
    </lineage>
</organism>
<name>I2GKU1_9BACT</name>
<dbReference type="EMBL" id="CAIT01000007">
    <property type="protein sequence ID" value="CCH54517.1"/>
    <property type="molecule type" value="Genomic_DNA"/>
</dbReference>
<dbReference type="Proteomes" id="UP000009309">
    <property type="component" value="Unassembled WGS sequence"/>
</dbReference>
<dbReference type="OrthoDB" id="947895at2"/>
<dbReference type="STRING" id="1185876.BN8_03696"/>
<proteinExistence type="predicted"/>
<reference evidence="2 3" key="1">
    <citation type="journal article" date="2012" name="J. Bacteriol.">
        <title>Genome Sequence of the Filamentous Bacterium Fibrisoma limi BUZ 3T.</title>
        <authorList>
            <person name="Filippini M."/>
            <person name="Qi W."/>
            <person name="Jaenicke S."/>
            <person name="Goesmann A."/>
            <person name="Smits T.H."/>
            <person name="Bagheri H.C."/>
        </authorList>
    </citation>
    <scope>NUCLEOTIDE SEQUENCE [LARGE SCALE GENOMIC DNA]</scope>
    <source>
        <strain evidence="3">BUZ 3T</strain>
    </source>
</reference>
<dbReference type="CDD" id="cd12190">
    <property type="entry name" value="Bacova_04320_like"/>
    <property type="match status" value="1"/>
</dbReference>
<dbReference type="InterPro" id="IPR027823">
    <property type="entry name" value="DUF4468"/>
</dbReference>
<comment type="caution">
    <text evidence="2">The sequence shown here is derived from an EMBL/GenBank/DDBJ whole genome shotgun (WGS) entry which is preliminary data.</text>
</comment>
<keyword evidence="3" id="KW-1185">Reference proteome</keyword>
<dbReference type="Gene3D" id="3.30.530.80">
    <property type="match status" value="1"/>
</dbReference>
<evidence type="ECO:0000313" key="3">
    <source>
        <dbReference type="Proteomes" id="UP000009309"/>
    </source>
</evidence>
<accession>I2GKU1</accession>
<dbReference type="Pfam" id="PF14730">
    <property type="entry name" value="DUF4468"/>
    <property type="match status" value="1"/>
</dbReference>
<gene>
    <name evidence="2" type="ORF">BN8_03696</name>
</gene>
<evidence type="ECO:0000259" key="1">
    <source>
        <dbReference type="Pfam" id="PF14730"/>
    </source>
</evidence>
<protein>
    <recommendedName>
        <fullName evidence="1">DUF4468 domain-containing protein</fullName>
    </recommendedName>
</protein>
<dbReference type="AlphaFoldDB" id="I2GKU1"/>
<sequence>MKKLTLLFLLGVCFCSCSTKLRPVKVIDGKLMGVLPLKDGKVTYIVTETVNNASDLELFRQTRRWAAFRVASPSDVFKLGDAVTKDVIGSGYFNGIFLNKGSYAGPLGNYVVTVECNQGAYRATLSNFRIDHLITKTGVNNQVSGYAIEAGTQLYNDKLVVEYFKAIDRNVQSLLASLKEFVNENAATNIPSAQR</sequence>
<dbReference type="RefSeq" id="WP_009283095.1">
    <property type="nucleotide sequence ID" value="NZ_CAIT01000007.1"/>
</dbReference>
<evidence type="ECO:0000313" key="2">
    <source>
        <dbReference type="EMBL" id="CCH54517.1"/>
    </source>
</evidence>
<feature type="domain" description="DUF4468" evidence="1">
    <location>
        <begin position="50"/>
        <end position="130"/>
    </location>
</feature>